<keyword evidence="2" id="KW-1185">Reference proteome</keyword>
<proteinExistence type="predicted"/>
<comment type="caution">
    <text evidence="1">The sequence shown here is derived from an EMBL/GenBank/DDBJ whole genome shotgun (WGS) entry which is preliminary data.</text>
</comment>
<protein>
    <submittedName>
        <fullName evidence="1">Autophagy-related protein 13</fullName>
    </submittedName>
</protein>
<organism evidence="1 2">
    <name type="scientific">Dioscorea alata</name>
    <name type="common">Purple yam</name>
    <dbReference type="NCBI Taxonomy" id="55571"/>
    <lineage>
        <taxon>Eukaryota</taxon>
        <taxon>Viridiplantae</taxon>
        <taxon>Streptophyta</taxon>
        <taxon>Embryophyta</taxon>
        <taxon>Tracheophyta</taxon>
        <taxon>Spermatophyta</taxon>
        <taxon>Magnoliopsida</taxon>
        <taxon>Liliopsida</taxon>
        <taxon>Dioscoreales</taxon>
        <taxon>Dioscoreaceae</taxon>
        <taxon>Dioscorea</taxon>
    </lineage>
</organism>
<gene>
    <name evidence="1" type="ORF">IHE45_10G083400</name>
</gene>
<evidence type="ECO:0000313" key="1">
    <source>
        <dbReference type="EMBL" id="KAH7671288.1"/>
    </source>
</evidence>
<name>A0ACB7VCG3_DIOAL</name>
<sequence length="684" mass="75708">MASSSCNSFSEPAIMEQIITEFFTKSVHIILESRSPYVSSRNYSGEQFISSPSPSSSSSSSSVRPRHQWFNLALGDCPAALENFDLWRQSNLEPLVIDVVLIRRPSRQHHVLQSPNSSRDQFSNWTSGQDEFLQDSKSEKIVERWIIQYESRSNGSVIRESCPGAKKSSGGNSQSSESSAMYKKTYKKSIIMLRSLYAMVKLLPAYKVFRDLNSSGQIRPLNLSHRISSFAEPFTREEEADMNQFGFTPVDTPCGRLTLSVSYLMKLDDIRSETSTPLPTQVIPDYVGSPTTDPLKRFHSLPSSLPAYASFSRRHSWSNDHGATPVSQSPSPTYSNACVFRANPNSRVPPHNHLRDNAPSACSVPNNASTVHRKNTSFDEYWPSPPFSPSTSPCPAMQFCNDHPQNALLRTESAPVNIPLPRHGKNYLQNQGLPPSPSKAKCVKPGCSPRVDIAKTHISTSSAAHTSSPEGKLQAKKELFRMGDMHTDIVLHKALSLGKDETGSLSGLKISSCTSPRLQFSRSSSRLSFLDEFDDSEFPCPFAVDEDIIDSCNRIEPLDRQGQTADYLETTGLVTARKSQDAAVSAIVKMLKNAPPLRPEPSRQLSSHVIKDETRTSSMERNSVAEVMANPNSSASVAGMTTSEFIRSRTVADAFEELRGFKERKDLLLRQIGSQISESPSKDP</sequence>
<reference evidence="2" key="1">
    <citation type="journal article" date="2022" name="Nat. Commun.">
        <title>Chromosome evolution and the genetic basis of agronomically important traits in greater yam.</title>
        <authorList>
            <person name="Bredeson J.V."/>
            <person name="Lyons J.B."/>
            <person name="Oniyinde I.O."/>
            <person name="Okereke N.R."/>
            <person name="Kolade O."/>
            <person name="Nnabue I."/>
            <person name="Nwadili C.O."/>
            <person name="Hribova E."/>
            <person name="Parker M."/>
            <person name="Nwogha J."/>
            <person name="Shu S."/>
            <person name="Carlson J."/>
            <person name="Kariba R."/>
            <person name="Muthemba S."/>
            <person name="Knop K."/>
            <person name="Barton G.J."/>
            <person name="Sherwood A.V."/>
            <person name="Lopez-Montes A."/>
            <person name="Asiedu R."/>
            <person name="Jamnadass R."/>
            <person name="Muchugi A."/>
            <person name="Goodstein D."/>
            <person name="Egesi C.N."/>
            <person name="Featherston J."/>
            <person name="Asfaw A."/>
            <person name="Simpson G.G."/>
            <person name="Dolezel J."/>
            <person name="Hendre P.S."/>
            <person name="Van Deynze A."/>
            <person name="Kumar P.L."/>
            <person name="Obidiegwu J.E."/>
            <person name="Bhattacharjee R."/>
            <person name="Rokhsar D.S."/>
        </authorList>
    </citation>
    <scope>NUCLEOTIDE SEQUENCE [LARGE SCALE GENOMIC DNA]</scope>
    <source>
        <strain evidence="2">cv. TDa95/00328</strain>
    </source>
</reference>
<dbReference type="EMBL" id="CM037020">
    <property type="protein sequence ID" value="KAH7671288.1"/>
    <property type="molecule type" value="Genomic_DNA"/>
</dbReference>
<dbReference type="Proteomes" id="UP000827976">
    <property type="component" value="Chromosome 10"/>
</dbReference>
<evidence type="ECO:0000313" key="2">
    <source>
        <dbReference type="Proteomes" id="UP000827976"/>
    </source>
</evidence>
<accession>A0ACB7VCG3</accession>